<evidence type="ECO:0000313" key="2">
    <source>
        <dbReference type="EMBL" id="KIM67676.1"/>
    </source>
</evidence>
<feature type="region of interest" description="Disordered" evidence="1">
    <location>
        <begin position="545"/>
        <end position="605"/>
    </location>
</feature>
<dbReference type="AlphaFoldDB" id="A0A0C3EIE2"/>
<gene>
    <name evidence="2" type="ORF">SCLCIDRAFT_1209781</name>
</gene>
<dbReference type="InterPro" id="IPR050700">
    <property type="entry name" value="YIM1/Zinc_Alcohol_DH_Fams"/>
</dbReference>
<dbReference type="HOGENOM" id="CLU_296497_0_0_1"/>
<feature type="region of interest" description="Disordered" evidence="1">
    <location>
        <begin position="434"/>
        <end position="454"/>
    </location>
</feature>
<feature type="compositionally biased region" description="Polar residues" evidence="1">
    <location>
        <begin position="20"/>
        <end position="43"/>
    </location>
</feature>
<dbReference type="InterPro" id="IPR011032">
    <property type="entry name" value="GroES-like_sf"/>
</dbReference>
<organism evidence="2 3">
    <name type="scientific">Scleroderma citrinum Foug A</name>
    <dbReference type="NCBI Taxonomy" id="1036808"/>
    <lineage>
        <taxon>Eukaryota</taxon>
        <taxon>Fungi</taxon>
        <taxon>Dikarya</taxon>
        <taxon>Basidiomycota</taxon>
        <taxon>Agaricomycotina</taxon>
        <taxon>Agaricomycetes</taxon>
        <taxon>Agaricomycetidae</taxon>
        <taxon>Boletales</taxon>
        <taxon>Sclerodermatineae</taxon>
        <taxon>Sclerodermataceae</taxon>
        <taxon>Scleroderma</taxon>
    </lineage>
</organism>
<protein>
    <submittedName>
        <fullName evidence="2">Uncharacterized protein</fullName>
    </submittedName>
</protein>
<evidence type="ECO:0000256" key="1">
    <source>
        <dbReference type="SAM" id="MobiDB-lite"/>
    </source>
</evidence>
<dbReference type="Gene3D" id="3.90.180.10">
    <property type="entry name" value="Medium-chain alcohol dehydrogenases, catalytic domain"/>
    <property type="match status" value="1"/>
</dbReference>
<dbReference type="Proteomes" id="UP000053989">
    <property type="component" value="Unassembled WGS sequence"/>
</dbReference>
<feature type="compositionally biased region" description="Low complexity" evidence="1">
    <location>
        <begin position="545"/>
        <end position="599"/>
    </location>
</feature>
<accession>A0A0C3EIE2</accession>
<feature type="region of interest" description="Disordered" evidence="1">
    <location>
        <begin position="750"/>
        <end position="774"/>
    </location>
</feature>
<dbReference type="InParanoid" id="A0A0C3EIE2"/>
<feature type="region of interest" description="Disordered" evidence="1">
    <location>
        <begin position="1"/>
        <end position="46"/>
    </location>
</feature>
<dbReference type="STRING" id="1036808.A0A0C3EIE2"/>
<sequence length="892" mass="95008">MHRLTKQRSSSLPSLLLPTNAVTPNQPSSPVYHSHSRASSYSTFPDPARRATSIVSRPMSSLSYATSSTSTSPYTSAPSNALDALAAHVFMSDIPDTLPSSGTRGFTSLVLPRAAEASYNAKSSWKPTSRGRPASMVITESISIGLGLGDGVDLTRTGLAQTTMASIEVVRGIAGGSGRGGKSHGSSIFGVGWFTTKDKKDKNAKEKGKATSEEGENPLGFTSYRAPPMYVGGNTVLVQVWAVGLDGTDAKLVGVVPQRDPSSAPYGSDVAKDGEKVKSRTPSVGYIPGRSFVGRVLEAGWEVREESIKRSDWVAGLMTVQKCGALAEFILVDRHRIHRIPQPHIPQKTPLSTNFPASFVNGDIEEDGDASVDRSTSFRSGRHGLTLNELALLPLSGVPAYRAVRTLLPISRAMGMTHRQDIVGTTTHPFVPQNNDSSFPANGGLEGSPAPCRAGDSRPRALVLRAHDGPGALAVQMLVREGWCVWAHVPVPFALPGPALEYSGETKNEEEEKMLEGRRGVLRRLEERLRGWGVDEVLFIPVSSPLSASQSSPSVHTVPRSSSSSTPSTSPSPLSISGCGGSPVSSPYSHVRSSSPSSSGEHNTHALSISSCFPVPFLQPYTFTPLPLPPYDTEQDSVVTLLAYLERAFVRVDAILDTIGGQSVWEAGRALLARPVRTGEGARADVEAQFTTIVGDAPNRVVASAGDNFRAGVRTLRIGGSGSSVKYQDMDLRDPLDVLGGSADGYDRLASEKAREKKQRGGKADKAKVMTKSAKKKKKLKPRTVNYTWVNLVSDIDWEGDSVCDTLRSVLQLAVEYGVRPAIGPLDFPLPLSSLSSPSGSGYKDKGKKKAVFPGGENEVRGKVVPFENTPNVFVRGGGLEYGGTVVSRIVG</sequence>
<dbReference type="PANTHER" id="PTHR11695:SF294">
    <property type="entry name" value="RETICULON-4-INTERACTING PROTEIN 1, MITOCHONDRIAL"/>
    <property type="match status" value="1"/>
</dbReference>
<dbReference type="EMBL" id="KN822011">
    <property type="protein sequence ID" value="KIM67676.1"/>
    <property type="molecule type" value="Genomic_DNA"/>
</dbReference>
<proteinExistence type="predicted"/>
<dbReference type="PANTHER" id="PTHR11695">
    <property type="entry name" value="ALCOHOL DEHYDROGENASE RELATED"/>
    <property type="match status" value="1"/>
</dbReference>
<feature type="compositionally biased region" description="Basic and acidic residues" evidence="1">
    <location>
        <begin position="200"/>
        <end position="212"/>
    </location>
</feature>
<name>A0A0C3EIE2_9AGAM</name>
<feature type="compositionally biased region" description="Low complexity" evidence="1">
    <location>
        <begin position="9"/>
        <end position="18"/>
    </location>
</feature>
<dbReference type="OrthoDB" id="201656at2759"/>
<dbReference type="GO" id="GO:0005739">
    <property type="term" value="C:mitochondrion"/>
    <property type="evidence" value="ECO:0007669"/>
    <property type="project" value="TreeGrafter"/>
</dbReference>
<reference evidence="2 3" key="1">
    <citation type="submission" date="2014-04" db="EMBL/GenBank/DDBJ databases">
        <authorList>
            <consortium name="DOE Joint Genome Institute"/>
            <person name="Kuo A."/>
            <person name="Kohler A."/>
            <person name="Nagy L.G."/>
            <person name="Floudas D."/>
            <person name="Copeland A."/>
            <person name="Barry K.W."/>
            <person name="Cichocki N."/>
            <person name="Veneault-Fourrey C."/>
            <person name="LaButti K."/>
            <person name="Lindquist E.A."/>
            <person name="Lipzen A."/>
            <person name="Lundell T."/>
            <person name="Morin E."/>
            <person name="Murat C."/>
            <person name="Sun H."/>
            <person name="Tunlid A."/>
            <person name="Henrissat B."/>
            <person name="Grigoriev I.V."/>
            <person name="Hibbett D.S."/>
            <person name="Martin F."/>
            <person name="Nordberg H.P."/>
            <person name="Cantor M.N."/>
            <person name="Hua S.X."/>
        </authorList>
    </citation>
    <scope>NUCLEOTIDE SEQUENCE [LARGE SCALE GENOMIC DNA]</scope>
    <source>
        <strain evidence="2 3">Foug A</strain>
    </source>
</reference>
<evidence type="ECO:0000313" key="3">
    <source>
        <dbReference type="Proteomes" id="UP000053989"/>
    </source>
</evidence>
<dbReference type="SUPFAM" id="SSF50129">
    <property type="entry name" value="GroES-like"/>
    <property type="match status" value="1"/>
</dbReference>
<reference evidence="3" key="2">
    <citation type="submission" date="2015-01" db="EMBL/GenBank/DDBJ databases">
        <title>Evolutionary Origins and Diversification of the Mycorrhizal Mutualists.</title>
        <authorList>
            <consortium name="DOE Joint Genome Institute"/>
            <consortium name="Mycorrhizal Genomics Consortium"/>
            <person name="Kohler A."/>
            <person name="Kuo A."/>
            <person name="Nagy L.G."/>
            <person name="Floudas D."/>
            <person name="Copeland A."/>
            <person name="Barry K.W."/>
            <person name="Cichocki N."/>
            <person name="Veneault-Fourrey C."/>
            <person name="LaButti K."/>
            <person name="Lindquist E.A."/>
            <person name="Lipzen A."/>
            <person name="Lundell T."/>
            <person name="Morin E."/>
            <person name="Murat C."/>
            <person name="Riley R."/>
            <person name="Ohm R."/>
            <person name="Sun H."/>
            <person name="Tunlid A."/>
            <person name="Henrissat B."/>
            <person name="Grigoriev I.V."/>
            <person name="Hibbett D.S."/>
            <person name="Martin F."/>
        </authorList>
    </citation>
    <scope>NUCLEOTIDE SEQUENCE [LARGE SCALE GENOMIC DNA]</scope>
    <source>
        <strain evidence="3">Foug A</strain>
    </source>
</reference>
<keyword evidence="3" id="KW-1185">Reference proteome</keyword>
<feature type="region of interest" description="Disordered" evidence="1">
    <location>
        <begin position="200"/>
        <end position="219"/>
    </location>
</feature>